<dbReference type="Proteomes" id="UP001058074">
    <property type="component" value="Unassembled WGS sequence"/>
</dbReference>
<sequence length="431" mass="50112">MSKIVLLRLIFIFLGYIFFNKMYHGENKREYIMISLVIITCLNVGINMHYSTHFMRLVQQWYIPLIAVVLAIVFIVNFNLKKSKPTLDTILILIIVISNLVIYAYGNIANQIKFFNICIVYVCIILIGYLYKFLEGYDYIKIVDFFSYIAIANGILAIAQYITNKKLLIGQINSNIFYEQSGVLVKRVVGLAGTSNAAGNLGTILFAVVFFNYLRSREKKHLIALIITSFFSILTLTRIGYLGITLVIITDLLMFYKESLKILKQNKVIIFILLIIAVILVTIFGYKVYNILFLQRGNTQGCRIDQFKLVYKNIIKNNSFFHGIGAGQYQYYIYYFFRYWDIDIHSQYLNLLAENGWVMLIVFISFNICVFIKALKRCSNKLEKSFIIGLFLANLACCNFNPNQDYFINNIMYYLAIYLFVYKTKTEIAYD</sequence>
<name>A0ACB5RGH1_9CLOT</name>
<dbReference type="EMBL" id="BROD01000001">
    <property type="protein sequence ID" value="GKX68185.1"/>
    <property type="molecule type" value="Genomic_DNA"/>
</dbReference>
<proteinExistence type="predicted"/>
<comment type="caution">
    <text evidence="1">The sequence shown here is derived from an EMBL/GenBank/DDBJ whole genome shotgun (WGS) entry which is preliminary data.</text>
</comment>
<keyword evidence="2" id="KW-1185">Reference proteome</keyword>
<evidence type="ECO:0000313" key="2">
    <source>
        <dbReference type="Proteomes" id="UP001058074"/>
    </source>
</evidence>
<reference evidence="1" key="1">
    <citation type="journal article" date="2025" name="Int. J. Syst. Evol. Microbiol.">
        <title>Inconstantimicrobium mannanitabidum sp. nov., a novel member of the family Clostridiaceae isolated from anoxic soil under the treatment of reductive soil disinfestation.</title>
        <authorList>
            <person name="Ueki A."/>
            <person name="Tonouchi A."/>
            <person name="Honma S."/>
            <person name="Kaku N."/>
            <person name="Ueki K."/>
        </authorList>
    </citation>
    <scope>NUCLEOTIDE SEQUENCE</scope>
    <source>
        <strain evidence="1">TW13</strain>
    </source>
</reference>
<gene>
    <name evidence="1" type="ORF">rsdtw13_34430</name>
</gene>
<protein>
    <submittedName>
        <fullName evidence="1">Uncharacterized protein</fullName>
    </submittedName>
</protein>
<evidence type="ECO:0000313" key="1">
    <source>
        <dbReference type="EMBL" id="GKX68185.1"/>
    </source>
</evidence>
<accession>A0ACB5RGH1</accession>
<organism evidence="1 2">
    <name type="scientific">Inconstantimicrobium mannanitabidum</name>
    <dbReference type="NCBI Taxonomy" id="1604901"/>
    <lineage>
        <taxon>Bacteria</taxon>
        <taxon>Bacillati</taxon>
        <taxon>Bacillota</taxon>
        <taxon>Clostridia</taxon>
        <taxon>Eubacteriales</taxon>
        <taxon>Clostridiaceae</taxon>
        <taxon>Inconstantimicrobium</taxon>
    </lineage>
</organism>